<feature type="compositionally biased region" description="Basic residues" evidence="1">
    <location>
        <begin position="694"/>
        <end position="705"/>
    </location>
</feature>
<feature type="compositionally biased region" description="Low complexity" evidence="1">
    <location>
        <begin position="221"/>
        <end position="231"/>
    </location>
</feature>
<feature type="region of interest" description="Disordered" evidence="1">
    <location>
        <begin position="850"/>
        <end position="873"/>
    </location>
</feature>
<feature type="compositionally biased region" description="Basic and acidic residues" evidence="1">
    <location>
        <begin position="140"/>
        <end position="159"/>
    </location>
</feature>
<feature type="compositionally biased region" description="Low complexity" evidence="1">
    <location>
        <begin position="1107"/>
        <end position="1116"/>
    </location>
</feature>
<feature type="compositionally biased region" description="Polar residues" evidence="1">
    <location>
        <begin position="1"/>
        <end position="10"/>
    </location>
</feature>
<feature type="compositionally biased region" description="Low complexity" evidence="1">
    <location>
        <begin position="374"/>
        <end position="392"/>
    </location>
</feature>
<dbReference type="Proteomes" id="UP001281003">
    <property type="component" value="Unassembled WGS sequence"/>
</dbReference>
<evidence type="ECO:0000313" key="2">
    <source>
        <dbReference type="EMBL" id="KAK3397004.1"/>
    </source>
</evidence>
<protein>
    <submittedName>
        <fullName evidence="2">Uncharacterized protein</fullName>
    </submittedName>
</protein>
<feature type="compositionally biased region" description="Pro residues" evidence="1">
    <location>
        <begin position="232"/>
        <end position="244"/>
    </location>
</feature>
<evidence type="ECO:0000256" key="1">
    <source>
        <dbReference type="SAM" id="MobiDB-lite"/>
    </source>
</evidence>
<feature type="compositionally biased region" description="Pro residues" evidence="1">
    <location>
        <begin position="1095"/>
        <end position="1106"/>
    </location>
</feature>
<dbReference type="EMBL" id="JAUTDP010000008">
    <property type="protein sequence ID" value="KAK3397004.1"/>
    <property type="molecule type" value="Genomic_DNA"/>
</dbReference>
<feature type="compositionally biased region" description="Basic residues" evidence="1">
    <location>
        <begin position="357"/>
        <end position="373"/>
    </location>
</feature>
<feature type="compositionally biased region" description="Low complexity" evidence="1">
    <location>
        <begin position="1155"/>
        <end position="1168"/>
    </location>
</feature>
<feature type="compositionally biased region" description="Low complexity" evidence="1">
    <location>
        <begin position="768"/>
        <end position="779"/>
    </location>
</feature>
<feature type="region of interest" description="Disordered" evidence="1">
    <location>
        <begin position="297"/>
        <end position="401"/>
    </location>
</feature>
<reference evidence="2" key="2">
    <citation type="submission" date="2023-07" db="EMBL/GenBank/DDBJ databases">
        <authorList>
            <consortium name="Lawrence Berkeley National Laboratory"/>
            <person name="Haridas S."/>
            <person name="Hensen N."/>
            <person name="Bonometti L."/>
            <person name="Westerberg I."/>
            <person name="Brannstrom I.O."/>
            <person name="Guillou S."/>
            <person name="Cros-Aarteil S."/>
            <person name="Calhoun S."/>
            <person name="Kuo A."/>
            <person name="Mondo S."/>
            <person name="Pangilinan J."/>
            <person name="Riley R."/>
            <person name="LaButti K."/>
            <person name="Andreopoulos B."/>
            <person name="Lipzen A."/>
            <person name="Chen C."/>
            <person name="Yanf M."/>
            <person name="Daum C."/>
            <person name="Ng V."/>
            <person name="Clum A."/>
            <person name="Steindorff A."/>
            <person name="Ohm R."/>
            <person name="Martin F."/>
            <person name="Silar P."/>
            <person name="Natvig D."/>
            <person name="Lalanne C."/>
            <person name="Gautier V."/>
            <person name="Ament-velasquez S.L."/>
            <person name="Kruys A."/>
            <person name="Hutchinson M.I."/>
            <person name="Powell A.J."/>
            <person name="Barry K."/>
            <person name="Miller A.N."/>
            <person name="Grigoriev I.V."/>
            <person name="Debuchy R."/>
            <person name="Gladieux P."/>
            <person name="Thoren M.H."/>
            <person name="Johannesson H."/>
        </authorList>
    </citation>
    <scope>NUCLEOTIDE SEQUENCE</scope>
    <source>
        <strain evidence="2">FGSC 1904</strain>
    </source>
</reference>
<feature type="compositionally biased region" description="Low complexity" evidence="1">
    <location>
        <begin position="16"/>
        <end position="87"/>
    </location>
</feature>
<proteinExistence type="predicted"/>
<feature type="compositionally biased region" description="Basic and acidic residues" evidence="1">
    <location>
        <begin position="1085"/>
        <end position="1094"/>
    </location>
</feature>
<feature type="region of interest" description="Disordered" evidence="1">
    <location>
        <begin position="1062"/>
        <end position="1123"/>
    </location>
</feature>
<sequence>MAPKKNQTTAAVVAVSSSNGNGTDNGSAASRVSVSARARGSGGDDVPAAGSSSSPVPAACVPAPASSSASSSSASSSSASSSSASCPPVAPARWALLPVVDVAGVSGGLPTIASRWVPLYDHGDGSSGLLLLGGEHLGRDHAADENDNDNEIHDVEGGVKKKNKSDEEEEDGGGVLGDKSFNNNKVNTSVDTTFLPAASSTSSEEVFTTVAADTSTFDTTTVTTSSAANRRPAPPPFPCPPAPRLSPLLKGKTNLTEDFLSVVLAKPNPFNGFWTATSPAPDAVVPFPSAAEYTYEANRRRTSTSTSNNSQVHPGQPSLSSSPVDNVVASGQGEVCVDDDKDKKKTRRQQKRVEFVKRKKCAANARQKRKQKRQQQQSLESASSSFSSSSSSKVLCGPPSRSWPLPRLQGHLVRDIRFGDATYQYMDEDYVRQLWTEKLDPHQQFARLQKVDPGFAVASAGQTKHEFAAFAAPLVVVVDDDDMESSGIEGLINPPTNGTHYHDHHQYDGDNHEYAQLELMVGVAAGPQVDFSSASSGRRQVASAPDLNDHIYSGLSSSEVDEHAGAPASAVVAAPTFSPSSFSATAKPFVPRSLAPTDVAPEFVPTSGQNGARPSLSAIAEEFVPVASVAPPLAAAVPQQYLPAVDESLLSLPVLPPFSPGPLSSVQQQHHNFAREEVLSVSDPDSVNSWTDHRRGHPRAARHLRPSSQVASGLVRGHKRGRHQVVSRPSSSSVGPASSSSLPSFSFPASPAPAAAAATKDEEEEKPSPALASAAAPFDPSRPDFDENFPPLGQTPPAPAPAKAKAKASKQQQPAASSPAGSTSYGNGDEEDIYSASPVLRSASVVGAFAASEGESEKKETTEGAVCGEGEDVGRAGDGGFVPAAVVGSGSGFLPGVVTGAVPGLDFGFGFAPGAVPAALGAFNTALGLAPGAAPTVTGLYAPIPGLGPVFPGPASVAPVLPGGFFSGPGSAGPVVPVFASPALSGLPGLPAFPVGFDAPFSFPDGNPSPHPSFASGFGPGFGPGFVPGFEPGPPAFLPAPAAPHPQAYPHGYGQPPFLPPLNPPLALHNNHGSGNGFGNNFGLGDDRGPEYHHPSPPRPTSPRPVSPRSAPASSPDRPRRRRVRFADFNTVIHFPDSIDGNVDAVYESVPQGPPGADRAAVAADGGLSSAGGSGSIWQGLDNWVGSAAELVESSRLASFGSRGARHEAEAFGTGLGVRSFGPGSGGAGSPSSYGFESHPPFAFSSGFESHQTIATEPETEPEPLPAPYNYFSSLPSFSPSASLPSGFAPVEPVPVPDISGGPAISSAPFAGPDDVSGPAFSTADPAVAFSAAVAGFSAAAAAFSATATAAATAAAAQANTQQHLYRVPPPLFQELLSRVPVQDLVDDLRRAGVVDREAEAWQLRRPVGERNWDLTSSGAGGAEEGRMSREVVIDQEVQKGSNSREVVMNQEDPEGQEVQEEIGLGGLTAAVRELVREIDEFDD</sequence>
<feature type="region of interest" description="Disordered" evidence="1">
    <location>
        <begin position="676"/>
        <end position="832"/>
    </location>
</feature>
<name>A0AAE0PBS8_SORBR</name>
<feature type="compositionally biased region" description="Low complexity" evidence="1">
    <location>
        <begin position="809"/>
        <end position="820"/>
    </location>
</feature>
<keyword evidence="3" id="KW-1185">Reference proteome</keyword>
<reference evidence="2" key="1">
    <citation type="journal article" date="2023" name="Mol. Phylogenet. Evol.">
        <title>Genome-scale phylogeny and comparative genomics of the fungal order Sordariales.</title>
        <authorList>
            <person name="Hensen N."/>
            <person name="Bonometti L."/>
            <person name="Westerberg I."/>
            <person name="Brannstrom I.O."/>
            <person name="Guillou S."/>
            <person name="Cros-Aarteil S."/>
            <person name="Calhoun S."/>
            <person name="Haridas S."/>
            <person name="Kuo A."/>
            <person name="Mondo S."/>
            <person name="Pangilinan J."/>
            <person name="Riley R."/>
            <person name="LaButti K."/>
            <person name="Andreopoulos B."/>
            <person name="Lipzen A."/>
            <person name="Chen C."/>
            <person name="Yan M."/>
            <person name="Daum C."/>
            <person name="Ng V."/>
            <person name="Clum A."/>
            <person name="Steindorff A."/>
            <person name="Ohm R.A."/>
            <person name="Martin F."/>
            <person name="Silar P."/>
            <person name="Natvig D.O."/>
            <person name="Lalanne C."/>
            <person name="Gautier V."/>
            <person name="Ament-Velasquez S.L."/>
            <person name="Kruys A."/>
            <person name="Hutchinson M.I."/>
            <person name="Powell A.J."/>
            <person name="Barry K."/>
            <person name="Miller A.N."/>
            <person name="Grigoriev I.V."/>
            <person name="Debuchy R."/>
            <person name="Gladieux P."/>
            <person name="Hiltunen Thoren M."/>
            <person name="Johannesson H."/>
        </authorList>
    </citation>
    <scope>NUCLEOTIDE SEQUENCE</scope>
    <source>
        <strain evidence="2">FGSC 1904</strain>
    </source>
</reference>
<feature type="region of interest" description="Disordered" evidence="1">
    <location>
        <begin position="1151"/>
        <end position="1173"/>
    </location>
</feature>
<feature type="region of interest" description="Disordered" evidence="1">
    <location>
        <begin position="140"/>
        <end position="182"/>
    </location>
</feature>
<organism evidence="2 3">
    <name type="scientific">Sordaria brevicollis</name>
    <dbReference type="NCBI Taxonomy" id="83679"/>
    <lineage>
        <taxon>Eukaryota</taxon>
        <taxon>Fungi</taxon>
        <taxon>Dikarya</taxon>
        <taxon>Ascomycota</taxon>
        <taxon>Pezizomycotina</taxon>
        <taxon>Sordariomycetes</taxon>
        <taxon>Sordariomycetidae</taxon>
        <taxon>Sordariales</taxon>
        <taxon>Sordariaceae</taxon>
        <taxon>Sordaria</taxon>
    </lineage>
</organism>
<gene>
    <name evidence="2" type="ORF">B0T20DRAFT_500541</name>
</gene>
<feature type="compositionally biased region" description="Basic residues" evidence="1">
    <location>
        <begin position="716"/>
        <end position="725"/>
    </location>
</feature>
<feature type="compositionally biased region" description="Low complexity" evidence="1">
    <location>
        <begin position="727"/>
        <end position="758"/>
    </location>
</feature>
<feature type="compositionally biased region" description="Polar residues" evidence="1">
    <location>
        <begin position="311"/>
        <end position="324"/>
    </location>
</feature>
<feature type="region of interest" description="Disordered" evidence="1">
    <location>
        <begin position="221"/>
        <end position="249"/>
    </location>
</feature>
<accession>A0AAE0PBS8</accession>
<evidence type="ECO:0000313" key="3">
    <source>
        <dbReference type="Proteomes" id="UP001281003"/>
    </source>
</evidence>
<feature type="region of interest" description="Disordered" evidence="1">
    <location>
        <begin position="1"/>
        <end position="88"/>
    </location>
</feature>
<comment type="caution">
    <text evidence="2">The sequence shown here is derived from an EMBL/GenBank/DDBJ whole genome shotgun (WGS) entry which is preliminary data.</text>
</comment>